<comment type="caution">
    <text evidence="2">The sequence shown here is derived from an EMBL/GenBank/DDBJ whole genome shotgun (WGS) entry which is preliminary data.</text>
</comment>
<evidence type="ECO:0000256" key="1">
    <source>
        <dbReference type="SAM" id="MobiDB-lite"/>
    </source>
</evidence>
<dbReference type="EMBL" id="JBEUSY010000566">
    <property type="protein sequence ID" value="KAL1226470.1"/>
    <property type="molecule type" value="Genomic_DNA"/>
</dbReference>
<evidence type="ECO:0000313" key="2">
    <source>
        <dbReference type="EMBL" id="KAL1226470.1"/>
    </source>
</evidence>
<sequence>MDDRLWTVLVNGTTKFIRDHLHGSASATGDCRSLAELMRLLFVQFRATASIFQVLVKQMERVHQYRGRLLDDHFDVPLIWDRIQATMERLLDLYLLDTDVSGGGNGGGPGRRQRCRATGPLPLPSARPS</sequence>
<name>A0ABR3K356_TRISP</name>
<protein>
    <submittedName>
        <fullName evidence="2">Exocyst complex component</fullName>
    </submittedName>
</protein>
<keyword evidence="3" id="KW-1185">Reference proteome</keyword>
<dbReference type="Proteomes" id="UP001558632">
    <property type="component" value="Unassembled WGS sequence"/>
</dbReference>
<gene>
    <name evidence="2" type="ORF">TSPI_08272</name>
</gene>
<feature type="region of interest" description="Disordered" evidence="1">
    <location>
        <begin position="104"/>
        <end position="129"/>
    </location>
</feature>
<proteinExistence type="predicted"/>
<evidence type="ECO:0000313" key="3">
    <source>
        <dbReference type="Proteomes" id="UP001558632"/>
    </source>
</evidence>
<accession>A0ABR3K356</accession>
<organism evidence="2 3">
    <name type="scientific">Trichinella spiralis</name>
    <name type="common">Trichina worm</name>
    <dbReference type="NCBI Taxonomy" id="6334"/>
    <lineage>
        <taxon>Eukaryota</taxon>
        <taxon>Metazoa</taxon>
        <taxon>Ecdysozoa</taxon>
        <taxon>Nematoda</taxon>
        <taxon>Enoplea</taxon>
        <taxon>Dorylaimia</taxon>
        <taxon>Trichinellida</taxon>
        <taxon>Trichinellidae</taxon>
        <taxon>Trichinella</taxon>
    </lineage>
</organism>
<reference evidence="2 3" key="1">
    <citation type="submission" date="2024-07" db="EMBL/GenBank/DDBJ databases">
        <title>Enhanced genomic and transcriptomic resources for Trichinella pseudospiralis and T. spiralis underpin the discovery of pronounced molecular differences between stages and species.</title>
        <authorList>
            <person name="Pasi K.K."/>
            <person name="La Rosa G."/>
            <person name="Gomez-Morales M.A."/>
            <person name="Tosini F."/>
            <person name="Sumanam S."/>
            <person name="Young N.D."/>
            <person name="Chang B.C."/>
            <person name="Robin G.B."/>
        </authorList>
    </citation>
    <scope>NUCLEOTIDE SEQUENCE [LARGE SCALE GENOMIC DNA]</scope>
    <source>
        <strain evidence="2">ISS534</strain>
    </source>
</reference>